<feature type="binding site" evidence="16">
    <location>
        <begin position="279"/>
        <end position="284"/>
    </location>
    <ligand>
        <name>a peptide</name>
        <dbReference type="ChEBI" id="CHEBI:60466"/>
    </ligand>
</feature>
<evidence type="ECO:0000256" key="12">
    <source>
        <dbReference type="ARBA" id="ARBA00030177"/>
    </source>
</evidence>
<dbReference type="FunFam" id="1.10.390.10:FF:000003">
    <property type="entry name" value="Leukotriene A(4) hydrolase"/>
    <property type="match status" value="1"/>
</dbReference>
<dbReference type="Gramene" id="Aco000546.1.mrna1">
    <property type="protein sequence ID" value="Aco000546.1.mrna1"/>
    <property type="gene ID" value="Aco000546.1.path1"/>
</dbReference>
<evidence type="ECO:0000256" key="13">
    <source>
        <dbReference type="ARBA" id="ARBA00031416"/>
    </source>
</evidence>
<evidence type="ECO:0000256" key="4">
    <source>
        <dbReference type="ARBA" id="ARBA00010136"/>
    </source>
</evidence>
<feature type="binding site" evidence="16">
    <location>
        <begin position="131"/>
        <end position="133"/>
    </location>
    <ligand>
        <name>a peptide</name>
        <dbReference type="ChEBI" id="CHEBI:60466"/>
    </ligand>
</feature>
<evidence type="ECO:0000256" key="10">
    <source>
        <dbReference type="ARBA" id="ARBA00022833"/>
    </source>
</evidence>
<keyword evidence="11" id="KW-0482">Metalloprotease</keyword>
<dbReference type="InterPro" id="IPR049980">
    <property type="entry name" value="LTA4H_cat"/>
</dbReference>
<feature type="binding site" evidence="17">
    <location>
        <position position="308"/>
    </location>
    <ligand>
        <name>Zn(2+)</name>
        <dbReference type="ChEBI" id="CHEBI:29105"/>
        <note>catalytic</note>
    </ligand>
</feature>
<dbReference type="GeneID" id="109718283"/>
<evidence type="ECO:0000256" key="2">
    <source>
        <dbReference type="ARBA" id="ARBA00002142"/>
    </source>
</evidence>
<dbReference type="OrthoDB" id="79562at2759"/>
<dbReference type="Pfam" id="PF01433">
    <property type="entry name" value="Peptidase_M1"/>
    <property type="match status" value="1"/>
</dbReference>
<dbReference type="Proteomes" id="UP000092600">
    <property type="component" value="Unassembled WGS sequence"/>
</dbReference>
<keyword evidence="9 19" id="KW-0378">Hydrolase</keyword>
<evidence type="ECO:0000256" key="3">
    <source>
        <dbReference type="ARBA" id="ARBA00004496"/>
    </source>
</evidence>
<feature type="binding site" evidence="17">
    <location>
        <position position="312"/>
    </location>
    <ligand>
        <name>Zn(2+)</name>
        <dbReference type="ChEBI" id="CHEBI:29105"/>
        <note>catalytic</note>
    </ligand>
</feature>
<dbReference type="GO" id="GO:0005829">
    <property type="term" value="C:cytosol"/>
    <property type="evidence" value="ECO:0007669"/>
    <property type="project" value="TreeGrafter"/>
</dbReference>
<keyword evidence="21" id="KW-1185">Reference proteome</keyword>
<dbReference type="PANTHER" id="PTHR45726:SF3">
    <property type="entry name" value="LEUKOTRIENE A-4 HYDROLASE"/>
    <property type="match status" value="1"/>
</dbReference>
<dbReference type="Proteomes" id="UP000515123">
    <property type="component" value="Linkage group 12"/>
</dbReference>
<reference evidence="19 20" key="1">
    <citation type="journal article" date="2016" name="DNA Res.">
        <title>The draft genome of MD-2 pineapple using hybrid error correction of long reads.</title>
        <authorList>
            <person name="Redwan R.M."/>
            <person name="Saidin A."/>
            <person name="Kumar S.V."/>
        </authorList>
    </citation>
    <scope>NUCLEOTIDE SEQUENCE [LARGE SCALE GENOMIC DNA]</scope>
    <source>
        <strain evidence="20">cv. MD2</strain>
        <tissue evidence="19">Leaf</tissue>
    </source>
</reference>
<evidence type="ECO:0000313" key="20">
    <source>
        <dbReference type="Proteomes" id="UP000092600"/>
    </source>
</evidence>
<evidence type="ECO:0000256" key="5">
    <source>
        <dbReference type="ARBA" id="ARBA00013006"/>
    </source>
</evidence>
<dbReference type="Pfam" id="PF09127">
    <property type="entry name" value="Leuk-A4-hydro_C"/>
    <property type="match status" value="1"/>
</dbReference>
<feature type="binding site" evidence="17">
    <location>
        <position position="331"/>
    </location>
    <ligand>
        <name>Zn(2+)</name>
        <dbReference type="ChEBI" id="CHEBI:29105"/>
        <note>catalytic</note>
    </ligand>
</feature>
<evidence type="ECO:0000256" key="17">
    <source>
        <dbReference type="PIRSR" id="PIRSR634015-3"/>
    </source>
</evidence>
<dbReference type="CDD" id="cd09599">
    <property type="entry name" value="M1_LTA4H"/>
    <property type="match status" value="1"/>
</dbReference>
<evidence type="ECO:0000256" key="16">
    <source>
        <dbReference type="PIRSR" id="PIRSR634015-2"/>
    </source>
</evidence>
<comment type="subcellular location">
    <subcellularLocation>
        <location evidence="3">Cytoplasm</location>
    </subcellularLocation>
</comment>
<evidence type="ECO:0000256" key="7">
    <source>
        <dbReference type="ARBA" id="ARBA00022670"/>
    </source>
</evidence>
<name>A0A199W3S9_ANACO</name>
<dbReference type="Gene3D" id="2.60.40.1730">
    <property type="entry name" value="tricorn interacting facor f3 domain"/>
    <property type="match status" value="1"/>
</dbReference>
<dbReference type="InterPro" id="IPR042097">
    <property type="entry name" value="Aminopeptidase_N-like_N_sf"/>
</dbReference>
<dbReference type="InterPro" id="IPR034015">
    <property type="entry name" value="M1_LTA4H"/>
</dbReference>
<evidence type="ECO:0000256" key="1">
    <source>
        <dbReference type="ARBA" id="ARBA00001268"/>
    </source>
</evidence>
<evidence type="ECO:0000313" key="21">
    <source>
        <dbReference type="Proteomes" id="UP000515123"/>
    </source>
</evidence>
<evidence type="ECO:0000313" key="22">
    <source>
        <dbReference type="RefSeq" id="XP_020100034.1"/>
    </source>
</evidence>
<dbReference type="InterPro" id="IPR001930">
    <property type="entry name" value="Peptidase_M1"/>
</dbReference>
<dbReference type="InterPro" id="IPR016024">
    <property type="entry name" value="ARM-type_fold"/>
</dbReference>
<comment type="catalytic activity">
    <reaction evidence="1">
        <text>an epoxide + H2O = an ethanediol</text>
        <dbReference type="Rhea" id="RHEA:19037"/>
        <dbReference type="ChEBI" id="CHEBI:15377"/>
        <dbReference type="ChEBI" id="CHEBI:32955"/>
        <dbReference type="ChEBI" id="CHEBI:140594"/>
        <dbReference type="EC" id="3.3.2.10"/>
    </reaction>
</comment>
<dbReference type="RefSeq" id="XP_020100034.1">
    <property type="nucleotide sequence ID" value="XM_020244445.1"/>
</dbReference>
<gene>
    <name evidence="22" type="primary">LOC109718283</name>
    <name evidence="19" type="ORF">ACMD2_00274</name>
</gene>
<dbReference type="Gene3D" id="1.10.390.10">
    <property type="entry name" value="Neutral Protease Domain 2"/>
    <property type="match status" value="1"/>
</dbReference>
<dbReference type="SUPFAM" id="SSF63737">
    <property type="entry name" value="Leukotriene A4 hydrolase N-terminal domain"/>
    <property type="match status" value="1"/>
</dbReference>
<comment type="similarity">
    <text evidence="4">Belongs to the peptidase M1 family.</text>
</comment>
<proteinExistence type="inferred from homology"/>
<feature type="active site" description="Proton donor" evidence="15">
    <location>
        <position position="396"/>
    </location>
</feature>
<dbReference type="GO" id="GO:0004301">
    <property type="term" value="F:epoxide hydrolase activity"/>
    <property type="evidence" value="ECO:0007669"/>
    <property type="project" value="UniProtKB-EC"/>
</dbReference>
<comment type="cofactor">
    <cofactor evidence="17">
        <name>Zn(2+)</name>
        <dbReference type="ChEBI" id="CHEBI:29105"/>
    </cofactor>
    <text evidence="17">Binds 1 zinc ion per subunit.</text>
</comment>
<dbReference type="GO" id="GO:0008237">
    <property type="term" value="F:metallopeptidase activity"/>
    <property type="evidence" value="ECO:0007669"/>
    <property type="project" value="UniProtKB-KW"/>
</dbReference>
<reference evidence="22" key="2">
    <citation type="submission" date="2025-04" db="UniProtKB">
        <authorList>
            <consortium name="RefSeq"/>
        </authorList>
    </citation>
    <scope>IDENTIFICATION</scope>
    <source>
        <tissue evidence="22">Leaf</tissue>
    </source>
</reference>
<feature type="binding site" evidence="16">
    <location>
        <begin position="565"/>
        <end position="567"/>
    </location>
    <ligand>
        <name>a peptide</name>
        <dbReference type="ChEBI" id="CHEBI:60466"/>
    </ligand>
</feature>
<dbReference type="EC" id="3.3.2.10" evidence="5"/>
<accession>A0A199W3S9</accession>
<sequence>MGRIDPHSYADASQPLVTSAALSLYLDFSSSTILGSALLTLSAPFSGDLLLDTRLLSVAAASDPLTLSPLPFSLPVPAHESDPVLGSPLSVSLSGHSSFLLSFSTSPSSSALQWLPPPLTSSRAHPFVFTQCQPIHARSIFPCHDTPAARIRFSALLNLPKPLSAVMAAAHLARRDPLPGEAASAACPDALWCAPDRVVEHFVMDQPIPPYLFAFAAGEIASRDVGPRTRVYVEGGPDVLDAAAREFAGAEEMIRVGERLFGPYEWERFDLLVLPPSFPYGGMENPRMVFLTPTVIKGDASGAQVVAHELAHSWTGNLITNKTHSDFWLNEGFTTYAERRIVEVVQGEERAALNMGIGWRGLNRMMDRFKDNMEFTKLKPRMEGIDPDDVYSEVPYEKGFQFLWRIERQIGRLAFDEFLKKYIATFKFQSIDTETFLEFLKANVPGIENQIDLRLWVEGTGIPPDAMEPVSVIYTKIKLLASEFKNGRMPREDEVADWSGQEWELYLENLPKSVEASQIAALDARYRLSESRDYEVKVAFLELAISCNCKDYFDEVEKTLKQVGRMKYLRPLYTALVSGSGGDEEKMLARRIFMEGRECYHPIARGVVESILSKHS</sequence>
<evidence type="ECO:0000256" key="11">
    <source>
        <dbReference type="ARBA" id="ARBA00023049"/>
    </source>
</evidence>
<dbReference type="SUPFAM" id="SSF48371">
    <property type="entry name" value="ARM repeat"/>
    <property type="match status" value="1"/>
</dbReference>
<dbReference type="SMART" id="SM01263">
    <property type="entry name" value="Leuk-A4-hydro_C"/>
    <property type="match status" value="1"/>
</dbReference>
<dbReference type="Gene3D" id="3.30.2010.30">
    <property type="match status" value="1"/>
</dbReference>
<evidence type="ECO:0000313" key="19">
    <source>
        <dbReference type="EMBL" id="OAY83565.1"/>
    </source>
</evidence>
<evidence type="ECO:0000256" key="9">
    <source>
        <dbReference type="ARBA" id="ARBA00022801"/>
    </source>
</evidence>
<evidence type="ECO:0000256" key="6">
    <source>
        <dbReference type="ARBA" id="ARBA00022490"/>
    </source>
</evidence>
<keyword evidence="7" id="KW-0645">Protease</keyword>
<protein>
    <recommendedName>
        <fullName evidence="14">Leucine aminopeptidase</fullName>
        <ecNumber evidence="5">3.3.2.10</ecNumber>
    </recommendedName>
    <alternativeName>
        <fullName evidence="12">Epoxide hydrolase</fullName>
    </alternativeName>
    <alternativeName>
        <fullName evidence="13">Leukotriene A-4 hydrolase homolog</fullName>
    </alternativeName>
</protein>
<dbReference type="SUPFAM" id="SSF55486">
    <property type="entry name" value="Metalloproteases ('zincins'), catalytic domain"/>
    <property type="match status" value="1"/>
</dbReference>
<comment type="function">
    <text evidence="2">Aminopeptidase that preferentially cleaves di- and tripeptides. Also has low epoxide hydrolase activity (in vitro). Can hydrolyze the epoxide leukotriene LTA(4) but it forms preferentially 5,6-dihydroxy-7,9,11,14-eicosatetraenoic acid rather than the cytokine leukotriene B(4) as the product compared to the homologous mammalian enzyme (in vitro).</text>
</comment>
<dbReference type="AlphaFoldDB" id="A0A199W3S9"/>
<dbReference type="InterPro" id="IPR038502">
    <property type="entry name" value="M1_LTA-4_hydro/amino_C_sf"/>
</dbReference>
<keyword evidence="6" id="KW-0963">Cytoplasm</keyword>
<feature type="domain" description="Peptidase M1 leukotriene A4 hydrolase/aminopeptidase C-terminal" evidence="18">
    <location>
        <begin position="471"/>
        <end position="612"/>
    </location>
</feature>
<dbReference type="EMBL" id="LSRQ01000333">
    <property type="protein sequence ID" value="OAY83565.1"/>
    <property type="molecule type" value="Genomic_DNA"/>
</dbReference>
<dbReference type="FunFam" id="3.30.2010.30:FF:000001">
    <property type="entry name" value="Leukotriene A(4) hydrolase"/>
    <property type="match status" value="1"/>
</dbReference>
<feature type="active site" description="Proton acceptor" evidence="15">
    <location>
        <position position="309"/>
    </location>
</feature>
<dbReference type="InterPro" id="IPR015211">
    <property type="entry name" value="Peptidase_M1_C"/>
</dbReference>
<evidence type="ECO:0000256" key="15">
    <source>
        <dbReference type="PIRSR" id="PIRSR634015-1"/>
    </source>
</evidence>
<evidence type="ECO:0000259" key="18">
    <source>
        <dbReference type="SMART" id="SM01263"/>
    </source>
</evidence>
<keyword evidence="8 17" id="KW-0479">Metal-binding</keyword>
<dbReference type="PANTHER" id="PTHR45726">
    <property type="entry name" value="LEUKOTRIENE A-4 HYDROLASE"/>
    <property type="match status" value="1"/>
</dbReference>
<dbReference type="InterPro" id="IPR014782">
    <property type="entry name" value="Peptidase_M1_dom"/>
</dbReference>
<dbReference type="InterPro" id="IPR027268">
    <property type="entry name" value="Peptidase_M4/M1_CTD_sf"/>
</dbReference>
<organism evidence="19 20">
    <name type="scientific">Ananas comosus</name>
    <name type="common">Pineapple</name>
    <name type="synonym">Ananas ananas</name>
    <dbReference type="NCBI Taxonomy" id="4615"/>
    <lineage>
        <taxon>Eukaryota</taxon>
        <taxon>Viridiplantae</taxon>
        <taxon>Streptophyta</taxon>
        <taxon>Embryophyta</taxon>
        <taxon>Tracheophyta</taxon>
        <taxon>Spermatophyta</taxon>
        <taxon>Magnoliopsida</taxon>
        <taxon>Liliopsida</taxon>
        <taxon>Poales</taxon>
        <taxon>Bromeliaceae</taxon>
        <taxon>Bromelioideae</taxon>
        <taxon>Ananas</taxon>
    </lineage>
</organism>
<evidence type="ECO:0000256" key="14">
    <source>
        <dbReference type="ARBA" id="ARBA00071930"/>
    </source>
</evidence>
<dbReference type="Pfam" id="PF17900">
    <property type="entry name" value="Peptidase_M1_N"/>
    <property type="match status" value="1"/>
</dbReference>
<dbReference type="PRINTS" id="PR00756">
    <property type="entry name" value="ALADIPTASE"/>
</dbReference>
<dbReference type="Gene3D" id="1.25.40.320">
    <property type="entry name" value="Peptidase M1, leukotriene A4 hydrolase/aminopeptidase C-terminal domain"/>
    <property type="match status" value="1"/>
</dbReference>
<dbReference type="InterPro" id="IPR045357">
    <property type="entry name" value="Aminopeptidase_N-like_N"/>
</dbReference>
<dbReference type="GO" id="GO:0008270">
    <property type="term" value="F:zinc ion binding"/>
    <property type="evidence" value="ECO:0007669"/>
    <property type="project" value="InterPro"/>
</dbReference>
<dbReference type="GO" id="GO:0006508">
    <property type="term" value="P:proteolysis"/>
    <property type="evidence" value="ECO:0007669"/>
    <property type="project" value="UniProtKB-KW"/>
</dbReference>
<dbReference type="STRING" id="4615.A0A199W3S9"/>
<keyword evidence="10 17" id="KW-0862">Zinc</keyword>
<evidence type="ECO:0000256" key="8">
    <source>
        <dbReference type="ARBA" id="ARBA00022723"/>
    </source>
</evidence>